<feature type="domain" description="GCVT N-terminal" evidence="1">
    <location>
        <begin position="57"/>
        <end position="239"/>
    </location>
</feature>
<comment type="caution">
    <text evidence="2">The sequence shown here is derived from an EMBL/GenBank/DDBJ whole genome shotgun (WGS) entry which is preliminary data.</text>
</comment>
<dbReference type="InterPro" id="IPR028896">
    <property type="entry name" value="GcvT/YgfZ/DmdA"/>
</dbReference>
<gene>
    <name evidence="2" type="ORF">KJP28_13535</name>
</gene>
<evidence type="ECO:0000313" key="2">
    <source>
        <dbReference type="EMBL" id="MBV7379948.1"/>
    </source>
</evidence>
<dbReference type="PANTHER" id="PTHR43757">
    <property type="entry name" value="AMINOMETHYLTRANSFERASE"/>
    <property type="match status" value="1"/>
</dbReference>
<dbReference type="InterPro" id="IPR006222">
    <property type="entry name" value="GCVT_N"/>
</dbReference>
<accession>A0ABS6T3W4</accession>
<keyword evidence="3" id="KW-1185">Reference proteome</keyword>
<organism evidence="2 3">
    <name type="scientific">Maritimibacter dapengensis</name>
    <dbReference type="NCBI Taxonomy" id="2836868"/>
    <lineage>
        <taxon>Bacteria</taxon>
        <taxon>Pseudomonadati</taxon>
        <taxon>Pseudomonadota</taxon>
        <taxon>Alphaproteobacteria</taxon>
        <taxon>Rhodobacterales</taxon>
        <taxon>Roseobacteraceae</taxon>
        <taxon>Maritimibacter</taxon>
    </lineage>
</organism>
<dbReference type="PANTHER" id="PTHR43757:SF2">
    <property type="entry name" value="AMINOMETHYLTRANSFERASE, MITOCHONDRIAL"/>
    <property type="match status" value="1"/>
</dbReference>
<dbReference type="PIRSF" id="PIRSF006487">
    <property type="entry name" value="GcvT"/>
    <property type="match status" value="1"/>
</dbReference>
<reference evidence="2 3" key="1">
    <citation type="submission" date="2021-05" db="EMBL/GenBank/DDBJ databases">
        <title>Culturable bacteria isolated from Daya Bay.</title>
        <authorList>
            <person name="Zheng W."/>
            <person name="Yu S."/>
            <person name="Huang Y."/>
        </authorList>
    </citation>
    <scope>NUCLEOTIDE SEQUENCE [LARGE SCALE GENOMIC DNA]</scope>
    <source>
        <strain evidence="2 3">DP4N28-5</strain>
    </source>
</reference>
<dbReference type="RefSeq" id="WP_218393151.1">
    <property type="nucleotide sequence ID" value="NZ_JAHUZE010000003.1"/>
</dbReference>
<evidence type="ECO:0000259" key="1">
    <source>
        <dbReference type="Pfam" id="PF01571"/>
    </source>
</evidence>
<dbReference type="Pfam" id="PF01571">
    <property type="entry name" value="GCV_T"/>
    <property type="match status" value="1"/>
</dbReference>
<evidence type="ECO:0000313" key="3">
    <source>
        <dbReference type="Proteomes" id="UP000756530"/>
    </source>
</evidence>
<sequence>MSSKIDARLAHPFYTDHVFYHAHGKGLTIPTVRAWAFNGWRQEGLSWHEGCYIHAGLSGSGPLRIKGPQAKEYLQSIVVNSLEKFPVGSMKHAVQCNADGLITAHGILSRLGEDEFESWAGGPPGPVVPKSVDYDVEITDTDKYLFQVAGPKSLEVLEKVTGEDLRDLKFLRFRNTAVAGHTTEVARLGMVGSLAFELRGPMADAADVYDAVYEVGKAFGMERLGWGTYLVNHIEGGFPQHTWTFISAMPEEIWPRARRRWEVSGSVDPAELRPRLRTPVEVRWDNMVKFDHDFTGRDAVAAEIENPRRRTVTLRWNHDDVLDLYASLVREPEPYKTIDFPYAPQRWPMAHADHVTKGGRQIGWSSGTVYSPFYREYLSHGCLDISETEIGETVSVHWGDHGGPIKEIRATVERFPYYDGVRNSEVDLQTGAPKG</sequence>
<proteinExistence type="predicted"/>
<protein>
    <recommendedName>
        <fullName evidence="1">GCVT N-terminal domain-containing protein</fullName>
    </recommendedName>
</protein>
<dbReference type="EMBL" id="JAHUZE010000003">
    <property type="protein sequence ID" value="MBV7379948.1"/>
    <property type="molecule type" value="Genomic_DNA"/>
</dbReference>
<name>A0ABS6T3W4_9RHOB</name>
<dbReference type="Proteomes" id="UP000756530">
    <property type="component" value="Unassembled WGS sequence"/>
</dbReference>